<sequence length="236" mass="25076">MKGAGYRPGTGFVLHDVSEEEEGNLATHSEKLATVFGILNTNSGVVLRVTKNLRICGDCHTAVKFISKIHHREIMFHGGSIRASDSFPKDRYLIELWSSAPSVTATTTYSYEYITLSSLMLDANHHAGGIAVVNSLRTLIASCYVVRFSSGGIWVQNGHETLFSGSFPGQHITAGADPGERAFSGNGIRLAGNDNYVTDVVIFSASIGILVAGGPTQSSTFTAITRPPVSAGPTSI</sequence>
<dbReference type="EMBL" id="JBBWWQ010000012">
    <property type="protein sequence ID" value="KAK8934695.1"/>
    <property type="molecule type" value="Genomic_DNA"/>
</dbReference>
<dbReference type="AlphaFoldDB" id="A0AAP0BAT3"/>
<dbReference type="InterPro" id="IPR032867">
    <property type="entry name" value="DYW_dom"/>
</dbReference>
<organism evidence="2 3">
    <name type="scientific">Platanthera zijinensis</name>
    <dbReference type="NCBI Taxonomy" id="2320716"/>
    <lineage>
        <taxon>Eukaryota</taxon>
        <taxon>Viridiplantae</taxon>
        <taxon>Streptophyta</taxon>
        <taxon>Embryophyta</taxon>
        <taxon>Tracheophyta</taxon>
        <taxon>Spermatophyta</taxon>
        <taxon>Magnoliopsida</taxon>
        <taxon>Liliopsida</taxon>
        <taxon>Asparagales</taxon>
        <taxon>Orchidaceae</taxon>
        <taxon>Orchidoideae</taxon>
        <taxon>Orchideae</taxon>
        <taxon>Orchidinae</taxon>
        <taxon>Platanthera</taxon>
    </lineage>
</organism>
<dbReference type="PANTHER" id="PTHR33928">
    <property type="entry name" value="POLYGALACTURONASE QRT3"/>
    <property type="match status" value="1"/>
</dbReference>
<reference evidence="2 3" key="1">
    <citation type="journal article" date="2022" name="Nat. Plants">
        <title>Genomes of leafy and leafless Platanthera orchids illuminate the evolution of mycoheterotrophy.</title>
        <authorList>
            <person name="Li M.H."/>
            <person name="Liu K.W."/>
            <person name="Li Z."/>
            <person name="Lu H.C."/>
            <person name="Ye Q.L."/>
            <person name="Zhang D."/>
            <person name="Wang J.Y."/>
            <person name="Li Y.F."/>
            <person name="Zhong Z.M."/>
            <person name="Liu X."/>
            <person name="Yu X."/>
            <person name="Liu D.K."/>
            <person name="Tu X.D."/>
            <person name="Liu B."/>
            <person name="Hao Y."/>
            <person name="Liao X.Y."/>
            <person name="Jiang Y.T."/>
            <person name="Sun W.H."/>
            <person name="Chen J."/>
            <person name="Chen Y.Q."/>
            <person name="Ai Y."/>
            <person name="Zhai J.W."/>
            <person name="Wu S.S."/>
            <person name="Zhou Z."/>
            <person name="Hsiao Y.Y."/>
            <person name="Wu W.L."/>
            <person name="Chen Y.Y."/>
            <person name="Lin Y.F."/>
            <person name="Hsu J.L."/>
            <person name="Li C.Y."/>
            <person name="Wang Z.W."/>
            <person name="Zhao X."/>
            <person name="Zhong W.Y."/>
            <person name="Ma X.K."/>
            <person name="Ma L."/>
            <person name="Huang J."/>
            <person name="Chen G.Z."/>
            <person name="Huang M.Z."/>
            <person name="Huang L."/>
            <person name="Peng D.H."/>
            <person name="Luo Y.B."/>
            <person name="Zou S.Q."/>
            <person name="Chen S.P."/>
            <person name="Lan S."/>
            <person name="Tsai W.C."/>
            <person name="Van de Peer Y."/>
            <person name="Liu Z.J."/>
        </authorList>
    </citation>
    <scope>NUCLEOTIDE SEQUENCE [LARGE SCALE GENOMIC DNA]</scope>
    <source>
        <strain evidence="2">Lor287</strain>
    </source>
</reference>
<proteinExistence type="predicted"/>
<protein>
    <submittedName>
        <fullName evidence="2">Polygalacturonase QRT3</fullName>
    </submittedName>
</protein>
<evidence type="ECO:0000313" key="2">
    <source>
        <dbReference type="EMBL" id="KAK8934695.1"/>
    </source>
</evidence>
<comment type="caution">
    <text evidence="2">The sequence shown here is derived from an EMBL/GenBank/DDBJ whole genome shotgun (WGS) entry which is preliminary data.</text>
</comment>
<dbReference type="PANTHER" id="PTHR33928:SF7">
    <property type="entry name" value="POLYGALACTURONASE QRT3"/>
    <property type="match status" value="1"/>
</dbReference>
<dbReference type="Pfam" id="PF14432">
    <property type="entry name" value="DYW_deaminase"/>
    <property type="match status" value="1"/>
</dbReference>
<gene>
    <name evidence="2" type="primary">QRT3</name>
    <name evidence="2" type="ORF">KSP39_PZI014323</name>
</gene>
<dbReference type="SUPFAM" id="SSF51126">
    <property type="entry name" value="Pectin lyase-like"/>
    <property type="match status" value="1"/>
</dbReference>
<dbReference type="InterPro" id="IPR011050">
    <property type="entry name" value="Pectin_lyase_fold/virulence"/>
</dbReference>
<feature type="domain" description="DYW" evidence="1">
    <location>
        <begin position="5"/>
        <end position="76"/>
    </location>
</feature>
<accession>A0AAP0BAT3</accession>
<keyword evidence="3" id="KW-1185">Reference proteome</keyword>
<evidence type="ECO:0000259" key="1">
    <source>
        <dbReference type="Pfam" id="PF14432"/>
    </source>
</evidence>
<dbReference type="InterPro" id="IPR039279">
    <property type="entry name" value="QRT3-like"/>
</dbReference>
<name>A0AAP0BAT3_9ASPA</name>
<dbReference type="GO" id="GO:0008270">
    <property type="term" value="F:zinc ion binding"/>
    <property type="evidence" value="ECO:0007669"/>
    <property type="project" value="InterPro"/>
</dbReference>
<evidence type="ECO:0000313" key="3">
    <source>
        <dbReference type="Proteomes" id="UP001418222"/>
    </source>
</evidence>
<dbReference type="GO" id="GO:0004650">
    <property type="term" value="F:polygalacturonase activity"/>
    <property type="evidence" value="ECO:0007669"/>
    <property type="project" value="InterPro"/>
</dbReference>
<dbReference type="Proteomes" id="UP001418222">
    <property type="component" value="Unassembled WGS sequence"/>
</dbReference>